<name>A0A927REC9_9ACTN</name>
<dbReference type="InterPro" id="IPR041698">
    <property type="entry name" value="Methyltransf_25"/>
</dbReference>
<organism evidence="4 5">
    <name type="scientific">Actinopolymorpha pittospori</name>
    <dbReference type="NCBI Taxonomy" id="648752"/>
    <lineage>
        <taxon>Bacteria</taxon>
        <taxon>Bacillati</taxon>
        <taxon>Actinomycetota</taxon>
        <taxon>Actinomycetes</taxon>
        <taxon>Propionibacteriales</taxon>
        <taxon>Actinopolymorphaceae</taxon>
        <taxon>Actinopolymorpha</taxon>
    </lineage>
</organism>
<comment type="caution">
    <text evidence="4">The sequence shown here is derived from an EMBL/GenBank/DDBJ whole genome shotgun (WGS) entry which is preliminary data.</text>
</comment>
<dbReference type="Pfam" id="PF13649">
    <property type="entry name" value="Methyltransf_25"/>
    <property type="match status" value="1"/>
</dbReference>
<evidence type="ECO:0000259" key="3">
    <source>
        <dbReference type="Pfam" id="PF13649"/>
    </source>
</evidence>
<keyword evidence="2" id="KW-0808">Transferase</keyword>
<evidence type="ECO:0000313" key="4">
    <source>
        <dbReference type="EMBL" id="MBE1609060.1"/>
    </source>
</evidence>
<evidence type="ECO:0000256" key="2">
    <source>
        <dbReference type="ARBA" id="ARBA00022679"/>
    </source>
</evidence>
<dbReference type="EMBL" id="JADBEM010000001">
    <property type="protein sequence ID" value="MBE1609060.1"/>
    <property type="molecule type" value="Genomic_DNA"/>
</dbReference>
<keyword evidence="5" id="KW-1185">Reference proteome</keyword>
<reference evidence="4" key="1">
    <citation type="submission" date="2020-10" db="EMBL/GenBank/DDBJ databases">
        <title>Sequencing the genomes of 1000 actinobacteria strains.</title>
        <authorList>
            <person name="Klenk H.-P."/>
        </authorList>
    </citation>
    <scope>NUCLEOTIDE SEQUENCE</scope>
    <source>
        <strain evidence="4">DSM 45354</strain>
    </source>
</reference>
<dbReference type="GO" id="GO:0008168">
    <property type="term" value="F:methyltransferase activity"/>
    <property type="evidence" value="ECO:0007669"/>
    <property type="project" value="UniProtKB-KW"/>
</dbReference>
<dbReference type="Gene3D" id="3.40.50.150">
    <property type="entry name" value="Vaccinia Virus protein VP39"/>
    <property type="match status" value="1"/>
</dbReference>
<dbReference type="InterPro" id="IPR029063">
    <property type="entry name" value="SAM-dependent_MTases_sf"/>
</dbReference>
<dbReference type="PANTHER" id="PTHR44942:SF4">
    <property type="entry name" value="METHYLTRANSFERASE TYPE 11 DOMAIN-CONTAINING PROTEIN"/>
    <property type="match status" value="1"/>
</dbReference>
<dbReference type="RefSeq" id="WP_192752711.1">
    <property type="nucleotide sequence ID" value="NZ_BAABJL010000273.1"/>
</dbReference>
<dbReference type="CDD" id="cd02440">
    <property type="entry name" value="AdoMet_MTases"/>
    <property type="match status" value="1"/>
</dbReference>
<proteinExistence type="predicted"/>
<dbReference type="InterPro" id="IPR051052">
    <property type="entry name" value="Diverse_substrate_MTase"/>
</dbReference>
<evidence type="ECO:0000313" key="5">
    <source>
        <dbReference type="Proteomes" id="UP000638648"/>
    </source>
</evidence>
<feature type="domain" description="Methyltransferase" evidence="3">
    <location>
        <begin position="48"/>
        <end position="133"/>
    </location>
</feature>
<keyword evidence="1 4" id="KW-0489">Methyltransferase</keyword>
<dbReference type="AlphaFoldDB" id="A0A927REC9"/>
<sequence>MPNAPQELHLDRERAGSFGSVAEHYDRYRLTYPRELIDDLAGPRPVKVLDVGCGTGKAATALAERGLCVLGVEVDERMAQVARAHGLEVQVAAFETWDPAGRTFDLVTCGDAWHWIDPSRGTAKAAEVLNVGGTIARFWTATVLSEDVSAAFDPIYRRYAPEVTQVWRPAENAQRVHPSSDDPFEQSSAFSSVELRTYQWERSFRGEDWVGLVTTISDHQRLGAERLTPLVQALRTTIEELGGTIRAHHKTRVLLAQRV</sequence>
<gene>
    <name evidence="4" type="ORF">HEB94_005908</name>
</gene>
<dbReference type="PANTHER" id="PTHR44942">
    <property type="entry name" value="METHYLTRANSF_11 DOMAIN-CONTAINING PROTEIN"/>
    <property type="match status" value="1"/>
</dbReference>
<dbReference type="SUPFAM" id="SSF53335">
    <property type="entry name" value="S-adenosyl-L-methionine-dependent methyltransferases"/>
    <property type="match status" value="1"/>
</dbReference>
<dbReference type="GO" id="GO:0032259">
    <property type="term" value="P:methylation"/>
    <property type="evidence" value="ECO:0007669"/>
    <property type="project" value="UniProtKB-KW"/>
</dbReference>
<protein>
    <submittedName>
        <fullName evidence="4">SAM-dependent methyltransferase</fullName>
    </submittedName>
</protein>
<evidence type="ECO:0000256" key="1">
    <source>
        <dbReference type="ARBA" id="ARBA00022603"/>
    </source>
</evidence>
<accession>A0A927REC9</accession>
<dbReference type="Proteomes" id="UP000638648">
    <property type="component" value="Unassembled WGS sequence"/>
</dbReference>